<keyword evidence="2" id="KW-1185">Reference proteome</keyword>
<sequence>MGEKTRIPAITDTILVNGVYVTEQRTGKDRRKNRTAKWRFYERRRGIDPRFTPVKKIDEEA</sequence>
<comment type="caution">
    <text evidence="1">The sequence shown here is derived from an EMBL/GenBank/DDBJ whole genome shotgun (WGS) entry which is preliminary data.</text>
</comment>
<organism evidence="1 2">
    <name type="scientific">Vibrio nereis</name>
    <dbReference type="NCBI Taxonomy" id="693"/>
    <lineage>
        <taxon>Bacteria</taxon>
        <taxon>Pseudomonadati</taxon>
        <taxon>Pseudomonadota</taxon>
        <taxon>Gammaproteobacteria</taxon>
        <taxon>Vibrionales</taxon>
        <taxon>Vibrionaceae</taxon>
        <taxon>Vibrio</taxon>
    </lineage>
</organism>
<protein>
    <submittedName>
        <fullName evidence="1">Uncharacterized protein</fullName>
    </submittedName>
</protein>
<dbReference type="Proteomes" id="UP000037515">
    <property type="component" value="Unassembled WGS sequence"/>
</dbReference>
<accession>A0A0M0HKW1</accession>
<proteinExistence type="predicted"/>
<dbReference type="EMBL" id="LHPJ01000012">
    <property type="protein sequence ID" value="KOO02661.1"/>
    <property type="molecule type" value="Genomic_DNA"/>
</dbReference>
<name>A0A0M0HKW1_VIBNE</name>
<gene>
    <name evidence="1" type="ORF">AKJ17_14010</name>
</gene>
<evidence type="ECO:0000313" key="1">
    <source>
        <dbReference type="EMBL" id="KOO02661.1"/>
    </source>
</evidence>
<evidence type="ECO:0000313" key="2">
    <source>
        <dbReference type="Proteomes" id="UP000037515"/>
    </source>
</evidence>
<dbReference type="AlphaFoldDB" id="A0A0M0HKW1"/>
<dbReference type="STRING" id="693.AKJ17_14010"/>
<dbReference type="PATRIC" id="fig|693.5.peg.2864"/>
<reference evidence="2" key="1">
    <citation type="submission" date="2015-08" db="EMBL/GenBank/DDBJ databases">
        <title>Vibrio galatheae sp. nov., a novel member of the Vibrionaceae family isolated from the Solomon Islands.</title>
        <authorList>
            <person name="Giubergia S."/>
            <person name="Machado H."/>
            <person name="Mateiu R.V."/>
            <person name="Gram L."/>
        </authorList>
    </citation>
    <scope>NUCLEOTIDE SEQUENCE [LARGE SCALE GENOMIC DNA]</scope>
    <source>
        <strain evidence="2">DSM 19584</strain>
    </source>
</reference>
<dbReference type="RefSeq" id="WP_053396441.1">
    <property type="nucleotide sequence ID" value="NZ_CANLZT010000003.1"/>
</dbReference>
<dbReference type="OrthoDB" id="5891878at2"/>